<accession>A0A164MEA6</accession>
<evidence type="ECO:0000313" key="2">
    <source>
        <dbReference type="Proteomes" id="UP000076722"/>
    </source>
</evidence>
<sequence length="167" mass="19223">MYIRFARHSITPCSYVHSHVPIGRPSRRTVLCQYHLTQSNEWGTFGTPLFSSACVRSSKIFIDTLYLIFRPSMLQSFPFCQYYSQYQRFGTLFKCYRDFSKLSSSNAGDLTFKLHPSHVYFNIFYAPARGQLCIYVCVSIQIFSPVKACAVPEDIVWHQGRGSLSSI</sequence>
<evidence type="ECO:0000313" key="1">
    <source>
        <dbReference type="EMBL" id="KZS86628.1"/>
    </source>
</evidence>
<reference evidence="1 2" key="1">
    <citation type="journal article" date="2016" name="Mol. Biol. Evol.">
        <title>Comparative Genomics of Early-Diverging Mushroom-Forming Fungi Provides Insights into the Origins of Lignocellulose Decay Capabilities.</title>
        <authorList>
            <person name="Nagy L.G."/>
            <person name="Riley R."/>
            <person name="Tritt A."/>
            <person name="Adam C."/>
            <person name="Daum C."/>
            <person name="Floudas D."/>
            <person name="Sun H."/>
            <person name="Yadav J.S."/>
            <person name="Pangilinan J."/>
            <person name="Larsson K.H."/>
            <person name="Matsuura K."/>
            <person name="Barry K."/>
            <person name="Labutti K."/>
            <person name="Kuo R."/>
            <person name="Ohm R.A."/>
            <person name="Bhattacharya S.S."/>
            <person name="Shirouzu T."/>
            <person name="Yoshinaga Y."/>
            <person name="Martin F.M."/>
            <person name="Grigoriev I.V."/>
            <person name="Hibbett D.S."/>
        </authorList>
    </citation>
    <scope>NUCLEOTIDE SEQUENCE [LARGE SCALE GENOMIC DNA]</scope>
    <source>
        <strain evidence="1 2">HHB9708</strain>
    </source>
</reference>
<dbReference type="EMBL" id="KV419478">
    <property type="protein sequence ID" value="KZS86628.1"/>
    <property type="molecule type" value="Genomic_DNA"/>
</dbReference>
<dbReference type="AlphaFoldDB" id="A0A164MEA6"/>
<proteinExistence type="predicted"/>
<gene>
    <name evidence="1" type="ORF">SISNIDRAFT_354798</name>
</gene>
<organism evidence="1 2">
    <name type="scientific">Sistotremastrum niveocremeum HHB9708</name>
    <dbReference type="NCBI Taxonomy" id="1314777"/>
    <lineage>
        <taxon>Eukaryota</taxon>
        <taxon>Fungi</taxon>
        <taxon>Dikarya</taxon>
        <taxon>Basidiomycota</taxon>
        <taxon>Agaricomycotina</taxon>
        <taxon>Agaricomycetes</taxon>
        <taxon>Sistotremastrales</taxon>
        <taxon>Sistotremastraceae</taxon>
        <taxon>Sertulicium</taxon>
        <taxon>Sertulicium niveocremeum</taxon>
    </lineage>
</organism>
<name>A0A164MEA6_9AGAM</name>
<protein>
    <submittedName>
        <fullName evidence="1">Uncharacterized protein</fullName>
    </submittedName>
</protein>
<keyword evidence="2" id="KW-1185">Reference proteome</keyword>
<dbReference type="Proteomes" id="UP000076722">
    <property type="component" value="Unassembled WGS sequence"/>
</dbReference>